<evidence type="ECO:0000313" key="2">
    <source>
        <dbReference type="EMBL" id="QIH77989.1"/>
    </source>
</evidence>
<dbReference type="CDD" id="cd09854">
    <property type="entry name" value="PIN_VapC-like"/>
    <property type="match status" value="1"/>
</dbReference>
<accession>A0AAE6X0P7</accession>
<evidence type="ECO:0000313" key="3">
    <source>
        <dbReference type="Proteomes" id="UP000501122"/>
    </source>
</evidence>
<dbReference type="Proteomes" id="UP000501122">
    <property type="component" value="Chromosome"/>
</dbReference>
<sequence>MTNNSVFISTRYPVNANLIDDDIYMDTNSIMNIYDNKDNLATNNLKRFIGEVNNNNSTLYYSQHSLDEMISVLHKNYQQRFKDTNGIANIKDISKEDSKIIFSDVYEDVIIFEEEILNEISTKISFDNDEVDELKYNLSLRTGMAIPDSKHIAIAKTNGIHSILTDDKDFIVSEDLNIYGSSHAIHQAFLTNRPKSLLKFN</sequence>
<reference evidence="2" key="1">
    <citation type="journal article" date="2020" name="Antimicrob. Agents Chemother.">
        <title>The novel macrolide resistance genes mef(D), msr(F) and msr(H) are present on resistance islands in Macrococcus canis, Macrococcus caseolyticus and Staphylococcus aureus.</title>
        <authorList>
            <person name="Schwendener S."/>
            <person name="Dona V."/>
            <person name="Perreten V."/>
        </authorList>
    </citation>
    <scope>NUCLEOTIDE SEQUENCE</scope>
    <source>
        <strain evidence="2">Epi0076A</strain>
    </source>
</reference>
<dbReference type="EMBL" id="CP047363">
    <property type="protein sequence ID" value="QIH77989.1"/>
    <property type="molecule type" value="Genomic_DNA"/>
</dbReference>
<protein>
    <submittedName>
        <fullName evidence="2">PIN domain-containing protein</fullName>
    </submittedName>
</protein>
<name>A0AAE6X0P7_9STAP</name>
<dbReference type="Gene3D" id="3.40.50.1010">
    <property type="entry name" value="5'-nuclease"/>
    <property type="match status" value="1"/>
</dbReference>
<dbReference type="Pfam" id="PF01850">
    <property type="entry name" value="PIN"/>
    <property type="match status" value="1"/>
</dbReference>
<dbReference type="InterPro" id="IPR002716">
    <property type="entry name" value="PIN_dom"/>
</dbReference>
<feature type="domain" description="PIN" evidence="1">
    <location>
        <begin position="23"/>
        <end position="170"/>
    </location>
</feature>
<dbReference type="RefSeq" id="WP_164953259.1">
    <property type="nucleotide sequence ID" value="NZ_CP046363.1"/>
</dbReference>
<organism evidence="2 3">
    <name type="scientific">Macrococcoides canis</name>
    <dbReference type="NCBI Taxonomy" id="1855823"/>
    <lineage>
        <taxon>Bacteria</taxon>
        <taxon>Bacillati</taxon>
        <taxon>Bacillota</taxon>
        <taxon>Bacilli</taxon>
        <taxon>Bacillales</taxon>
        <taxon>Staphylococcaceae</taxon>
        <taxon>Macrococcoides</taxon>
    </lineage>
</organism>
<gene>
    <name evidence="2" type="ORF">GTN30_04835</name>
</gene>
<proteinExistence type="predicted"/>
<dbReference type="AlphaFoldDB" id="A0AAE6X0P7"/>
<dbReference type="InterPro" id="IPR029060">
    <property type="entry name" value="PIN-like_dom_sf"/>
</dbReference>
<evidence type="ECO:0000259" key="1">
    <source>
        <dbReference type="Pfam" id="PF01850"/>
    </source>
</evidence>
<dbReference type="SUPFAM" id="SSF88723">
    <property type="entry name" value="PIN domain-like"/>
    <property type="match status" value="1"/>
</dbReference>